<dbReference type="PATRIC" id="fig|582680.6.peg.3742"/>
<feature type="transmembrane region" description="Helical" evidence="1">
    <location>
        <begin position="86"/>
        <end position="106"/>
    </location>
</feature>
<dbReference type="STRING" id="582680.RS86_03658"/>
<accession>A0A0F0LGR0</accession>
<keyword evidence="1" id="KW-1133">Transmembrane helix</keyword>
<keyword evidence="1" id="KW-0472">Membrane</keyword>
<dbReference type="AlphaFoldDB" id="A0A0F0LGR0"/>
<proteinExistence type="predicted"/>
<evidence type="ECO:0000313" key="2">
    <source>
        <dbReference type="EMBL" id="KJL30716.1"/>
    </source>
</evidence>
<keyword evidence="3" id="KW-1185">Reference proteome</keyword>
<dbReference type="Proteomes" id="UP000033740">
    <property type="component" value="Unassembled WGS sequence"/>
</dbReference>
<keyword evidence="1" id="KW-0812">Transmembrane</keyword>
<sequence length="142" mass="14984">MVRVFSDALFRRHPRRKDEAAVTAYEQAPRPAHGSVVTVAEVEAFSALTASQVDLLFERFQERRGGRPAPRRSASSPPRGAARQTFAWFGLSALATVVAYGIALGVDGLSMSSPSAGPAADPAVISAPDDAWEYGLGLGLDG</sequence>
<organism evidence="2 3">
    <name type="scientific">Microbacterium azadirachtae</name>
    <dbReference type="NCBI Taxonomy" id="582680"/>
    <lineage>
        <taxon>Bacteria</taxon>
        <taxon>Bacillati</taxon>
        <taxon>Actinomycetota</taxon>
        <taxon>Actinomycetes</taxon>
        <taxon>Micrococcales</taxon>
        <taxon>Microbacteriaceae</taxon>
        <taxon>Microbacterium</taxon>
    </lineage>
</organism>
<reference evidence="2 3" key="1">
    <citation type="submission" date="2015-02" db="EMBL/GenBank/DDBJ databases">
        <title>Draft genome sequences of ten Microbacterium spp. with emphasis on heavy metal contaminated environments.</title>
        <authorList>
            <person name="Corretto E."/>
        </authorList>
    </citation>
    <scope>NUCLEOTIDE SEQUENCE [LARGE SCALE GENOMIC DNA]</scope>
    <source>
        <strain evidence="2 3">ARN176</strain>
    </source>
</reference>
<dbReference type="EMBL" id="JYIX01000040">
    <property type="protein sequence ID" value="KJL30716.1"/>
    <property type="molecule type" value="Genomic_DNA"/>
</dbReference>
<gene>
    <name evidence="2" type="ORF">RS86_03658</name>
</gene>
<comment type="caution">
    <text evidence="2">The sequence shown here is derived from an EMBL/GenBank/DDBJ whole genome shotgun (WGS) entry which is preliminary data.</text>
</comment>
<protein>
    <submittedName>
        <fullName evidence="2">Uncharacterized protein</fullName>
    </submittedName>
</protein>
<evidence type="ECO:0000256" key="1">
    <source>
        <dbReference type="SAM" id="Phobius"/>
    </source>
</evidence>
<name>A0A0F0LGR0_9MICO</name>
<evidence type="ECO:0000313" key="3">
    <source>
        <dbReference type="Proteomes" id="UP000033740"/>
    </source>
</evidence>